<evidence type="ECO:0000313" key="2">
    <source>
        <dbReference type="Proteomes" id="UP000029223"/>
    </source>
</evidence>
<comment type="caution">
    <text evidence="1">The sequence shown here is derived from an EMBL/GenBank/DDBJ whole genome shotgun (WGS) entry which is preliminary data.</text>
</comment>
<keyword evidence="2" id="KW-1185">Reference proteome</keyword>
<protein>
    <submittedName>
        <fullName evidence="1">Uncharacterized protein</fullName>
    </submittedName>
</protein>
<evidence type="ECO:0000313" key="1">
    <source>
        <dbReference type="EMBL" id="GAL28576.1"/>
    </source>
</evidence>
<dbReference type="EMBL" id="BBMS01000046">
    <property type="protein sequence ID" value="GAL28576.1"/>
    <property type="molecule type" value="Genomic_DNA"/>
</dbReference>
<sequence length="42" mass="4744">MDLGKIPEIDNGESGKRYVDMQALSISMCSNQFSLSELYEED</sequence>
<accession>A0ABQ0JIJ2</accession>
<reference evidence="2" key="1">
    <citation type="submission" date="2014-09" db="EMBL/GenBank/DDBJ databases">
        <title>Vibrio variabilis JCM 19239. (C206) whole genome shotgun sequence.</title>
        <authorList>
            <person name="Sawabe T."/>
            <person name="Meirelles P."/>
            <person name="Nakanishi M."/>
            <person name="Sayaka M."/>
            <person name="Hattori M."/>
            <person name="Ohkuma M."/>
        </authorList>
    </citation>
    <scope>NUCLEOTIDE SEQUENCE [LARGE SCALE GENOMIC DNA]</scope>
    <source>
        <strain evidence="2">JCM 19239</strain>
    </source>
</reference>
<dbReference type="Proteomes" id="UP000029223">
    <property type="component" value="Unassembled WGS sequence"/>
</dbReference>
<name>A0ABQ0JIJ2_9VIBR</name>
<organism evidence="1 2">
    <name type="scientific">Vibrio variabilis</name>
    <dbReference type="NCBI Taxonomy" id="990271"/>
    <lineage>
        <taxon>Bacteria</taxon>
        <taxon>Pseudomonadati</taxon>
        <taxon>Pseudomonadota</taxon>
        <taxon>Gammaproteobacteria</taxon>
        <taxon>Vibrionales</taxon>
        <taxon>Vibrionaceae</taxon>
        <taxon>Vibrio</taxon>
    </lineage>
</organism>
<proteinExistence type="predicted"/>
<gene>
    <name evidence="1" type="ORF">JCM19239_5759</name>
</gene>